<gene>
    <name evidence="1" type="ORF">XELAEV_18037271mg</name>
</gene>
<protein>
    <submittedName>
        <fullName evidence="1">Uncharacterized protein</fullName>
    </submittedName>
</protein>
<evidence type="ECO:0000313" key="2">
    <source>
        <dbReference type="Proteomes" id="UP000694892"/>
    </source>
</evidence>
<dbReference type="EMBL" id="CM004479">
    <property type="protein sequence ID" value="OCT70353.1"/>
    <property type="molecule type" value="Genomic_DNA"/>
</dbReference>
<proteinExistence type="predicted"/>
<organism evidence="1 2">
    <name type="scientific">Xenopus laevis</name>
    <name type="common">African clawed frog</name>
    <dbReference type="NCBI Taxonomy" id="8355"/>
    <lineage>
        <taxon>Eukaryota</taxon>
        <taxon>Metazoa</taxon>
        <taxon>Chordata</taxon>
        <taxon>Craniata</taxon>
        <taxon>Vertebrata</taxon>
        <taxon>Euteleostomi</taxon>
        <taxon>Amphibia</taxon>
        <taxon>Batrachia</taxon>
        <taxon>Anura</taxon>
        <taxon>Pipoidea</taxon>
        <taxon>Pipidae</taxon>
        <taxon>Xenopodinae</taxon>
        <taxon>Xenopus</taxon>
        <taxon>Xenopus</taxon>
    </lineage>
</organism>
<dbReference type="AlphaFoldDB" id="A0A974HA18"/>
<reference evidence="2" key="1">
    <citation type="journal article" date="2016" name="Nature">
        <title>Genome evolution in the allotetraploid frog Xenopus laevis.</title>
        <authorList>
            <person name="Session A.M."/>
            <person name="Uno Y."/>
            <person name="Kwon T."/>
            <person name="Chapman J.A."/>
            <person name="Toyoda A."/>
            <person name="Takahashi S."/>
            <person name="Fukui A."/>
            <person name="Hikosaka A."/>
            <person name="Suzuki A."/>
            <person name="Kondo M."/>
            <person name="van Heeringen S.J."/>
            <person name="Quigley I."/>
            <person name="Heinz S."/>
            <person name="Ogino H."/>
            <person name="Ochi H."/>
            <person name="Hellsten U."/>
            <person name="Lyons J.B."/>
            <person name="Simakov O."/>
            <person name="Putnam N."/>
            <person name="Stites J."/>
            <person name="Kuroki Y."/>
            <person name="Tanaka T."/>
            <person name="Michiue T."/>
            <person name="Watanabe M."/>
            <person name="Bogdanovic O."/>
            <person name="Lister R."/>
            <person name="Georgiou G."/>
            <person name="Paranjpe S.S."/>
            <person name="van Kruijsbergen I."/>
            <person name="Shu S."/>
            <person name="Carlson J."/>
            <person name="Kinoshita T."/>
            <person name="Ohta Y."/>
            <person name="Mawaribuchi S."/>
            <person name="Jenkins J."/>
            <person name="Grimwood J."/>
            <person name="Schmutz J."/>
            <person name="Mitros T."/>
            <person name="Mozaffari S.V."/>
            <person name="Suzuki Y."/>
            <person name="Haramoto Y."/>
            <person name="Yamamoto T.S."/>
            <person name="Takagi C."/>
            <person name="Heald R."/>
            <person name="Miller K."/>
            <person name="Haudenschild C."/>
            <person name="Kitzman J."/>
            <person name="Nakayama T."/>
            <person name="Izutsu Y."/>
            <person name="Robert J."/>
            <person name="Fortriede J."/>
            <person name="Burns K."/>
            <person name="Lotay V."/>
            <person name="Karimi K."/>
            <person name="Yasuoka Y."/>
            <person name="Dichmann D.S."/>
            <person name="Flajnik M.F."/>
            <person name="Houston D.W."/>
            <person name="Shendure J."/>
            <person name="DuPasquier L."/>
            <person name="Vize P.D."/>
            <person name="Zorn A.M."/>
            <person name="Ito M."/>
            <person name="Marcotte E.M."/>
            <person name="Wallingford J.B."/>
            <person name="Ito Y."/>
            <person name="Asashima M."/>
            <person name="Ueno N."/>
            <person name="Matsuda Y."/>
            <person name="Veenstra G.J."/>
            <person name="Fujiyama A."/>
            <person name="Harland R.M."/>
            <person name="Taira M."/>
            <person name="Rokhsar D.S."/>
        </authorList>
    </citation>
    <scope>NUCLEOTIDE SEQUENCE [LARGE SCALE GENOMIC DNA]</scope>
    <source>
        <strain evidence="2">J</strain>
    </source>
</reference>
<evidence type="ECO:0000313" key="1">
    <source>
        <dbReference type="EMBL" id="OCT70353.1"/>
    </source>
</evidence>
<sequence>MTSDLINNISPCVLHTAKSISHTSKINVHKVLSKNYHKTKLSALCRNYNFRLLSMLKSNRCTKTQNKPCTARSKAVLGSLLPLHSLLCTFKILLKLVLGP</sequence>
<dbReference type="Proteomes" id="UP000694892">
    <property type="component" value="Chromosome 7S"/>
</dbReference>
<name>A0A974HA18_XENLA</name>
<accession>A0A974HA18</accession>